<keyword evidence="3" id="KW-1185">Reference proteome</keyword>
<proteinExistence type="predicted"/>
<name>A0A7W9JIX8_9MICC</name>
<feature type="compositionally biased region" description="Low complexity" evidence="1">
    <location>
        <begin position="9"/>
        <end position="28"/>
    </location>
</feature>
<sequence>MSAPHEPRTPNAAGTPDDAAAEPTTADPLQLSGVELDPEELAALTAVLAQARAAEAEAARAAAEAADPRPLDRTLRRRGDLGLWARPGRGQWRRGAGPQ</sequence>
<gene>
    <name evidence="2" type="ORF">HDA33_001327</name>
</gene>
<accession>A0A7W9JIX8</accession>
<organism evidence="2 3">
    <name type="scientific">Micrococcus endophyticus</name>
    <dbReference type="NCBI Taxonomy" id="455343"/>
    <lineage>
        <taxon>Bacteria</taxon>
        <taxon>Bacillati</taxon>
        <taxon>Actinomycetota</taxon>
        <taxon>Actinomycetes</taxon>
        <taxon>Micrococcales</taxon>
        <taxon>Micrococcaceae</taxon>
        <taxon>Micrococcus</taxon>
    </lineage>
</organism>
<reference evidence="2 3" key="1">
    <citation type="submission" date="2020-08" db="EMBL/GenBank/DDBJ databases">
        <title>Sequencing the genomes of 1000 actinobacteria strains.</title>
        <authorList>
            <person name="Klenk H.-P."/>
        </authorList>
    </citation>
    <scope>NUCLEOTIDE SEQUENCE [LARGE SCALE GENOMIC DNA]</scope>
    <source>
        <strain evidence="2 3">DSM 17945</strain>
    </source>
</reference>
<dbReference type="RefSeq" id="WP_338104277.1">
    <property type="nucleotide sequence ID" value="NZ_BAABAG010000004.1"/>
</dbReference>
<protein>
    <recommendedName>
        <fullName evidence="4">Acyl-CoA carboxylase subunit epsilon</fullName>
    </recommendedName>
</protein>
<evidence type="ECO:0008006" key="4">
    <source>
        <dbReference type="Google" id="ProtNLM"/>
    </source>
</evidence>
<dbReference type="Proteomes" id="UP000567246">
    <property type="component" value="Unassembled WGS sequence"/>
</dbReference>
<dbReference type="EMBL" id="JACHMW010000001">
    <property type="protein sequence ID" value="MBB5848763.1"/>
    <property type="molecule type" value="Genomic_DNA"/>
</dbReference>
<evidence type="ECO:0000313" key="3">
    <source>
        <dbReference type="Proteomes" id="UP000567246"/>
    </source>
</evidence>
<dbReference type="AlphaFoldDB" id="A0A7W9JIX8"/>
<evidence type="ECO:0000256" key="1">
    <source>
        <dbReference type="SAM" id="MobiDB-lite"/>
    </source>
</evidence>
<feature type="region of interest" description="Disordered" evidence="1">
    <location>
        <begin position="1"/>
        <end position="31"/>
    </location>
</feature>
<evidence type="ECO:0000313" key="2">
    <source>
        <dbReference type="EMBL" id="MBB5848763.1"/>
    </source>
</evidence>
<comment type="caution">
    <text evidence="2">The sequence shown here is derived from an EMBL/GenBank/DDBJ whole genome shotgun (WGS) entry which is preliminary data.</text>
</comment>